<dbReference type="Proteomes" id="UP000199397">
    <property type="component" value="Unassembled WGS sequence"/>
</dbReference>
<feature type="active site" evidence="12">
    <location>
        <position position="267"/>
    </location>
</feature>
<evidence type="ECO:0000256" key="9">
    <source>
        <dbReference type="ARBA" id="ARBA00022801"/>
    </source>
</evidence>
<keyword evidence="8 11" id="KW-0645">Protease</keyword>
<dbReference type="GO" id="GO:0006508">
    <property type="term" value="P:proteolysis"/>
    <property type="evidence" value="ECO:0007669"/>
    <property type="project" value="UniProtKB-KW"/>
</dbReference>
<dbReference type="STRING" id="525918.SAMN05660964_03767"/>
<evidence type="ECO:0000313" key="15">
    <source>
        <dbReference type="EMBL" id="SEB13792.1"/>
    </source>
</evidence>
<dbReference type="AlphaFoldDB" id="A0A1H4GYJ1"/>
<dbReference type="GO" id="GO:0004177">
    <property type="term" value="F:aminopeptidase activity"/>
    <property type="evidence" value="ECO:0007669"/>
    <property type="project" value="UniProtKB-UniRule"/>
</dbReference>
<evidence type="ECO:0000256" key="13">
    <source>
        <dbReference type="RuleBase" id="RU003421"/>
    </source>
</evidence>
<evidence type="ECO:0000256" key="8">
    <source>
        <dbReference type="ARBA" id="ARBA00022670"/>
    </source>
</evidence>
<evidence type="ECO:0000256" key="10">
    <source>
        <dbReference type="ARBA" id="ARBA00029605"/>
    </source>
</evidence>
<evidence type="ECO:0000256" key="5">
    <source>
        <dbReference type="ARBA" id="ARBA00021843"/>
    </source>
</evidence>
<evidence type="ECO:0000256" key="7">
    <source>
        <dbReference type="ARBA" id="ARBA00022490"/>
    </source>
</evidence>
<sequence length="318" mass="36323">MSALYPPIRDNHHFYLKVDDVHEIYVEECGVPDGLPVVFLHGGPGSGCEPWHRQFFDPNRYRIILFDQRGCGRSKPHASLERNTTWDLVADMELIRVTLGIDQWVLFGGSWGSTLALAYAESYPASVRGMILRGIFLCRKPDIDWFYQLGQGIERVYPDYWQDYLAPIPELERSDMVAAYYRRLTGENEIARMQAAKAWSTWEARCANLQQKETVLTHFTDPFTAMSVARIEAHYFINNGFLEPNQLLNNAHRISHLPGSIIHGRYDMICPLEQAFALHRAWSNADFHVIPESGHAASEVLIQQALVQATDALVDYLV</sequence>
<dbReference type="InterPro" id="IPR005944">
    <property type="entry name" value="Pro_iminopeptidase"/>
</dbReference>
<evidence type="ECO:0000256" key="3">
    <source>
        <dbReference type="ARBA" id="ARBA00010088"/>
    </source>
</evidence>
<dbReference type="RefSeq" id="WP_093071140.1">
    <property type="nucleotide sequence ID" value="NZ_FNQP01000046.1"/>
</dbReference>
<dbReference type="GO" id="GO:0005737">
    <property type="term" value="C:cytoplasm"/>
    <property type="evidence" value="ECO:0007669"/>
    <property type="project" value="UniProtKB-SubCell"/>
</dbReference>
<dbReference type="SUPFAM" id="SSF53474">
    <property type="entry name" value="alpha/beta-Hydrolases"/>
    <property type="match status" value="1"/>
</dbReference>
<keyword evidence="16" id="KW-1185">Reference proteome</keyword>
<comment type="subcellular location">
    <subcellularLocation>
        <location evidence="2 11">Cytoplasm</location>
    </subcellularLocation>
</comment>
<protein>
    <recommendedName>
        <fullName evidence="5 11">Proline iminopeptidase</fullName>
        <shortName evidence="11">PIP</shortName>
        <ecNumber evidence="4 11">3.4.11.5</ecNumber>
    </recommendedName>
    <alternativeName>
        <fullName evidence="10 11">Prolyl aminopeptidase</fullName>
    </alternativeName>
</protein>
<keyword evidence="9 11" id="KW-0378">Hydrolase</keyword>
<keyword evidence="7 11" id="KW-0963">Cytoplasm</keyword>
<dbReference type="NCBIfam" id="TIGR01249">
    <property type="entry name" value="pro_imino_pep_1"/>
    <property type="match status" value="1"/>
</dbReference>
<proteinExistence type="inferred from homology"/>
<feature type="active site" description="Proton donor" evidence="12">
    <location>
        <position position="295"/>
    </location>
</feature>
<evidence type="ECO:0000256" key="6">
    <source>
        <dbReference type="ARBA" id="ARBA00022438"/>
    </source>
</evidence>
<dbReference type="Pfam" id="PF00561">
    <property type="entry name" value="Abhydrolase_1"/>
    <property type="match status" value="1"/>
</dbReference>
<dbReference type="EMBL" id="FNQP01000046">
    <property type="protein sequence ID" value="SEB13792.1"/>
    <property type="molecule type" value="Genomic_DNA"/>
</dbReference>
<dbReference type="Gene3D" id="3.40.50.1820">
    <property type="entry name" value="alpha/beta hydrolase"/>
    <property type="match status" value="1"/>
</dbReference>
<dbReference type="InterPro" id="IPR002410">
    <property type="entry name" value="Peptidase_S33"/>
</dbReference>
<evidence type="ECO:0000313" key="16">
    <source>
        <dbReference type="Proteomes" id="UP000199397"/>
    </source>
</evidence>
<evidence type="ECO:0000259" key="14">
    <source>
        <dbReference type="Pfam" id="PF00561"/>
    </source>
</evidence>
<feature type="active site" description="Nucleophile" evidence="12">
    <location>
        <position position="110"/>
    </location>
</feature>
<dbReference type="EC" id="3.4.11.5" evidence="4 11"/>
<dbReference type="PRINTS" id="PR00111">
    <property type="entry name" value="ABHYDROLASE"/>
</dbReference>
<reference evidence="15 16" key="1">
    <citation type="submission" date="2016-10" db="EMBL/GenBank/DDBJ databases">
        <authorList>
            <person name="de Groot N.N."/>
        </authorList>
    </citation>
    <scope>NUCLEOTIDE SEQUENCE [LARGE SCALE GENOMIC DNA]</scope>
    <source>
        <strain evidence="15 16">DSM 21228</strain>
    </source>
</reference>
<organism evidence="15 16">
    <name type="scientific">Thiothrix caldifontis</name>
    <dbReference type="NCBI Taxonomy" id="525918"/>
    <lineage>
        <taxon>Bacteria</taxon>
        <taxon>Pseudomonadati</taxon>
        <taxon>Pseudomonadota</taxon>
        <taxon>Gammaproteobacteria</taxon>
        <taxon>Thiotrichales</taxon>
        <taxon>Thiotrichaceae</taxon>
        <taxon>Thiothrix</taxon>
    </lineage>
</organism>
<name>A0A1H4GYJ1_9GAMM</name>
<evidence type="ECO:0000256" key="1">
    <source>
        <dbReference type="ARBA" id="ARBA00001585"/>
    </source>
</evidence>
<evidence type="ECO:0000256" key="2">
    <source>
        <dbReference type="ARBA" id="ARBA00004496"/>
    </source>
</evidence>
<dbReference type="OrthoDB" id="9796770at2"/>
<dbReference type="InterPro" id="IPR000073">
    <property type="entry name" value="AB_hydrolase_1"/>
</dbReference>
<dbReference type="PRINTS" id="PR00793">
    <property type="entry name" value="PROAMNOPTASE"/>
</dbReference>
<gene>
    <name evidence="15" type="ORF">SAMN05660964_03767</name>
</gene>
<evidence type="ECO:0000256" key="4">
    <source>
        <dbReference type="ARBA" id="ARBA00012568"/>
    </source>
</evidence>
<evidence type="ECO:0000256" key="11">
    <source>
        <dbReference type="PIRNR" id="PIRNR006431"/>
    </source>
</evidence>
<dbReference type="PIRSF" id="PIRSF006431">
    <property type="entry name" value="Pept_S33"/>
    <property type="match status" value="1"/>
</dbReference>
<evidence type="ECO:0000256" key="12">
    <source>
        <dbReference type="PIRSR" id="PIRSR006431-1"/>
    </source>
</evidence>
<dbReference type="InterPro" id="IPR029058">
    <property type="entry name" value="AB_hydrolase_fold"/>
</dbReference>
<feature type="domain" description="AB hydrolase-1" evidence="14">
    <location>
        <begin position="36"/>
        <end position="298"/>
    </location>
</feature>
<keyword evidence="6 11" id="KW-0031">Aminopeptidase</keyword>
<comment type="catalytic activity">
    <reaction evidence="1 11 13">
        <text>Release of N-terminal proline from a peptide.</text>
        <dbReference type="EC" id="3.4.11.5"/>
    </reaction>
</comment>
<comment type="similarity">
    <text evidence="3 11 13">Belongs to the peptidase S33 family.</text>
</comment>
<accession>A0A1H4GYJ1</accession>
<dbReference type="PANTHER" id="PTHR43722:SF1">
    <property type="entry name" value="PROLINE IMINOPEPTIDASE"/>
    <property type="match status" value="1"/>
</dbReference>
<dbReference type="PANTHER" id="PTHR43722">
    <property type="entry name" value="PROLINE IMINOPEPTIDASE"/>
    <property type="match status" value="1"/>
</dbReference>